<proteinExistence type="predicted"/>
<dbReference type="KEGG" id="avu:BK816_01635"/>
<keyword evidence="3" id="KW-1185">Reference proteome</keyword>
<evidence type="ECO:0000256" key="1">
    <source>
        <dbReference type="SAM" id="Phobius"/>
    </source>
</evidence>
<name>A0A1D9MIX4_9ACTO</name>
<dbReference type="AlphaFoldDB" id="A0A1D9MIX4"/>
<organism evidence="2 3">
    <name type="scientific">Boudabousia tangfeifanii</name>
    <dbReference type="NCBI Taxonomy" id="1912795"/>
    <lineage>
        <taxon>Bacteria</taxon>
        <taxon>Bacillati</taxon>
        <taxon>Actinomycetota</taxon>
        <taxon>Actinomycetes</taxon>
        <taxon>Actinomycetales</taxon>
        <taxon>Actinomycetaceae</taxon>
        <taxon>Boudabousia</taxon>
    </lineage>
</organism>
<evidence type="ECO:0000313" key="3">
    <source>
        <dbReference type="Proteomes" id="UP000176288"/>
    </source>
</evidence>
<accession>A0A1D9MIX4</accession>
<dbReference type="RefSeq" id="WP_071163624.1">
    <property type="nucleotide sequence ID" value="NZ_CP017812.1"/>
</dbReference>
<evidence type="ECO:0000313" key="2">
    <source>
        <dbReference type="EMBL" id="AOZ72158.1"/>
    </source>
</evidence>
<sequence>MFKKLLPSLMMLLFALLMGYLSVGAVISDPVPWRIALHLIGTVGLATLSGAFMMAAVAGKAGSGK</sequence>
<dbReference type="EMBL" id="CP017812">
    <property type="protein sequence ID" value="AOZ72158.1"/>
    <property type="molecule type" value="Genomic_DNA"/>
</dbReference>
<feature type="transmembrane region" description="Helical" evidence="1">
    <location>
        <begin position="38"/>
        <end position="59"/>
    </location>
</feature>
<keyword evidence="1" id="KW-0812">Transmembrane</keyword>
<keyword evidence="1" id="KW-1133">Transmembrane helix</keyword>
<protein>
    <submittedName>
        <fullName evidence="2">Uncharacterized protein</fullName>
    </submittedName>
</protein>
<dbReference type="Proteomes" id="UP000176288">
    <property type="component" value="Chromosome"/>
</dbReference>
<gene>
    <name evidence="2" type="ORF">BK816_01635</name>
</gene>
<reference evidence="2 3" key="1">
    <citation type="submission" date="2016-10" db="EMBL/GenBank/DDBJ databases">
        <title>Actinomyces aegypiusis sp. nov., isolated from the Aegypius monachus in Qinghai Tibet Plateau China.</title>
        <authorList>
            <person name="Wang Y."/>
        </authorList>
    </citation>
    <scope>NUCLEOTIDE SEQUENCE [LARGE SCALE GENOMIC DNA]</scope>
    <source>
        <strain evidence="2 3">VUL4_3</strain>
    </source>
</reference>
<keyword evidence="1" id="KW-0472">Membrane</keyword>